<dbReference type="AlphaFoldDB" id="A0A0R1ZH85"/>
<dbReference type="SMART" id="SM00382">
    <property type="entry name" value="AAA"/>
    <property type="match status" value="1"/>
</dbReference>
<keyword evidence="3" id="KW-0808">Transferase</keyword>
<dbReference type="GO" id="GO:0046872">
    <property type="term" value="F:metal ion binding"/>
    <property type="evidence" value="ECO:0007669"/>
    <property type="project" value="UniProtKB-KW"/>
</dbReference>
<dbReference type="NCBIfam" id="NF004046">
    <property type="entry name" value="PRK05563.1"/>
    <property type="match status" value="1"/>
</dbReference>
<dbReference type="InterPro" id="IPR022754">
    <property type="entry name" value="DNA_pol_III_gamma-3"/>
</dbReference>
<dbReference type="PANTHER" id="PTHR11669:SF0">
    <property type="entry name" value="PROTEIN STICHEL-LIKE 2"/>
    <property type="match status" value="1"/>
</dbReference>
<dbReference type="InterPro" id="IPR050238">
    <property type="entry name" value="DNA_Rep/Repair_Clamp_Loader"/>
</dbReference>
<dbReference type="Gene3D" id="1.10.8.60">
    <property type="match status" value="1"/>
</dbReference>
<dbReference type="FunFam" id="3.40.50.300:FF:000014">
    <property type="entry name" value="DNA polymerase III subunit gamma/tau"/>
    <property type="match status" value="1"/>
</dbReference>
<feature type="domain" description="AAA+ ATPase" evidence="14">
    <location>
        <begin position="65"/>
        <end position="207"/>
    </location>
</feature>
<dbReference type="Pfam" id="PF13177">
    <property type="entry name" value="DNA_pol3_delta2"/>
    <property type="match status" value="1"/>
</dbReference>
<feature type="region of interest" description="Disordered" evidence="13">
    <location>
        <begin position="567"/>
        <end position="610"/>
    </location>
</feature>
<name>A0A0R1ZH85_9LACO</name>
<evidence type="ECO:0000256" key="11">
    <source>
        <dbReference type="ARBA" id="ARBA00049244"/>
    </source>
</evidence>
<evidence type="ECO:0000256" key="9">
    <source>
        <dbReference type="ARBA" id="ARBA00022840"/>
    </source>
</evidence>
<evidence type="ECO:0000256" key="6">
    <source>
        <dbReference type="ARBA" id="ARBA00022723"/>
    </source>
</evidence>
<dbReference type="Pfam" id="PF12169">
    <property type="entry name" value="DNA_pol3_gamma3"/>
    <property type="match status" value="1"/>
</dbReference>
<dbReference type="GO" id="GO:0006261">
    <property type="term" value="P:DNA-templated DNA replication"/>
    <property type="evidence" value="ECO:0007669"/>
    <property type="project" value="TreeGrafter"/>
</dbReference>
<reference evidence="15 16" key="1">
    <citation type="journal article" date="2015" name="Genome Announc.">
        <title>Expanding the biotechnology potential of lactobacilli through comparative genomics of 213 strains and associated genera.</title>
        <authorList>
            <person name="Sun Z."/>
            <person name="Harris H.M."/>
            <person name="McCann A."/>
            <person name="Guo C."/>
            <person name="Argimon S."/>
            <person name="Zhang W."/>
            <person name="Yang X."/>
            <person name="Jeffery I.B."/>
            <person name="Cooney J.C."/>
            <person name="Kagawa T.F."/>
            <person name="Liu W."/>
            <person name="Song Y."/>
            <person name="Salvetti E."/>
            <person name="Wrobel A."/>
            <person name="Rasinkangas P."/>
            <person name="Parkhill J."/>
            <person name="Rea M.C."/>
            <person name="O'Sullivan O."/>
            <person name="Ritari J."/>
            <person name="Douillard F.P."/>
            <person name="Paul Ross R."/>
            <person name="Yang R."/>
            <person name="Briner A.E."/>
            <person name="Felis G.E."/>
            <person name="de Vos W.M."/>
            <person name="Barrangou R."/>
            <person name="Klaenhammer T.R."/>
            <person name="Caufield P.W."/>
            <person name="Cui Y."/>
            <person name="Zhang H."/>
            <person name="O'Toole P.W."/>
        </authorList>
    </citation>
    <scope>NUCLEOTIDE SEQUENCE [LARGE SCALE GENOMIC DNA]</scope>
    <source>
        <strain evidence="15 16">DSM 20505</strain>
    </source>
</reference>
<accession>A0A0R1ZH85</accession>
<dbReference type="FunFam" id="1.10.8.60:FF:000013">
    <property type="entry name" value="DNA polymerase III subunit gamma/tau"/>
    <property type="match status" value="1"/>
</dbReference>
<evidence type="ECO:0000256" key="13">
    <source>
        <dbReference type="SAM" id="MobiDB-lite"/>
    </source>
</evidence>
<keyword evidence="16" id="KW-1185">Reference proteome</keyword>
<keyword evidence="5" id="KW-0235">DNA replication</keyword>
<keyword evidence="7" id="KW-0547">Nucleotide-binding</keyword>
<proteinExistence type="inferred from homology"/>
<dbReference type="InterPro" id="IPR027417">
    <property type="entry name" value="P-loop_NTPase"/>
</dbReference>
<dbReference type="InterPro" id="IPR001270">
    <property type="entry name" value="ClpA/B"/>
</dbReference>
<dbReference type="InterPro" id="IPR003593">
    <property type="entry name" value="AAA+_ATPase"/>
</dbReference>
<dbReference type="CDD" id="cd00009">
    <property type="entry name" value="AAA"/>
    <property type="match status" value="1"/>
</dbReference>
<evidence type="ECO:0000256" key="10">
    <source>
        <dbReference type="ARBA" id="ARBA00022932"/>
    </source>
</evidence>
<gene>
    <name evidence="15" type="ORF">FC18_GL000476</name>
</gene>
<evidence type="ECO:0000256" key="12">
    <source>
        <dbReference type="SAM" id="Coils"/>
    </source>
</evidence>
<evidence type="ECO:0000256" key="2">
    <source>
        <dbReference type="ARBA" id="ARBA00012417"/>
    </source>
</evidence>
<dbReference type="PANTHER" id="PTHR11669">
    <property type="entry name" value="REPLICATION FACTOR C / DNA POLYMERASE III GAMMA-TAU SUBUNIT"/>
    <property type="match status" value="1"/>
</dbReference>
<dbReference type="SUPFAM" id="SSF48019">
    <property type="entry name" value="post-AAA+ oligomerization domain-like"/>
    <property type="match status" value="1"/>
</dbReference>
<comment type="caution">
    <text evidence="15">The sequence shown here is derived from an EMBL/GenBank/DDBJ whole genome shotgun (WGS) entry which is preliminary data.</text>
</comment>
<dbReference type="Proteomes" id="UP000051679">
    <property type="component" value="Unassembled WGS sequence"/>
</dbReference>
<dbReference type="InterPro" id="IPR008921">
    <property type="entry name" value="DNA_pol3_clamp-load_cplx_C"/>
</dbReference>
<organism evidence="15 16">
    <name type="scientific">Lacticaseibacillus sharpeae JCM 1186 = DSM 20505</name>
    <dbReference type="NCBI Taxonomy" id="1291052"/>
    <lineage>
        <taxon>Bacteria</taxon>
        <taxon>Bacillati</taxon>
        <taxon>Bacillota</taxon>
        <taxon>Bacilli</taxon>
        <taxon>Lactobacillales</taxon>
        <taxon>Lactobacillaceae</taxon>
        <taxon>Lacticaseibacillus</taxon>
    </lineage>
</organism>
<comment type="catalytic activity">
    <reaction evidence="11">
        <text>DNA(n) + a 2'-deoxyribonucleoside 5'-triphosphate = DNA(n+1) + diphosphate</text>
        <dbReference type="Rhea" id="RHEA:22508"/>
        <dbReference type="Rhea" id="RHEA-COMP:17339"/>
        <dbReference type="Rhea" id="RHEA-COMP:17340"/>
        <dbReference type="ChEBI" id="CHEBI:33019"/>
        <dbReference type="ChEBI" id="CHEBI:61560"/>
        <dbReference type="ChEBI" id="CHEBI:173112"/>
        <dbReference type="EC" id="2.7.7.7"/>
    </reaction>
</comment>
<dbReference type="InterPro" id="IPR045085">
    <property type="entry name" value="HLD_clamp_pol_III_gamma_tau"/>
</dbReference>
<comment type="similarity">
    <text evidence="1">Belongs to the DnaX/STICHEL family.</text>
</comment>
<dbReference type="PRINTS" id="PR00300">
    <property type="entry name" value="CLPPROTEASEA"/>
</dbReference>
<dbReference type="SUPFAM" id="SSF52540">
    <property type="entry name" value="P-loop containing nucleoside triphosphate hydrolases"/>
    <property type="match status" value="1"/>
</dbReference>
<dbReference type="PATRIC" id="fig|1291052.5.peg.487"/>
<dbReference type="STRING" id="1291052.FC18_GL000476"/>
<keyword evidence="12" id="KW-0175">Coiled coil</keyword>
<feature type="coiled-coil region" evidence="12">
    <location>
        <begin position="401"/>
        <end position="428"/>
    </location>
</feature>
<evidence type="ECO:0000259" key="14">
    <source>
        <dbReference type="SMART" id="SM00382"/>
    </source>
</evidence>
<dbReference type="EMBL" id="AYYO01000056">
    <property type="protein sequence ID" value="KRM54257.1"/>
    <property type="molecule type" value="Genomic_DNA"/>
</dbReference>
<dbReference type="GO" id="GO:0009360">
    <property type="term" value="C:DNA polymerase III complex"/>
    <property type="evidence" value="ECO:0007669"/>
    <property type="project" value="InterPro"/>
</dbReference>
<evidence type="ECO:0000256" key="8">
    <source>
        <dbReference type="ARBA" id="ARBA00022833"/>
    </source>
</evidence>
<evidence type="ECO:0000256" key="7">
    <source>
        <dbReference type="ARBA" id="ARBA00022741"/>
    </source>
</evidence>
<dbReference type="InterPro" id="IPR012763">
    <property type="entry name" value="DNA_pol_III_sug/sutau_N"/>
</dbReference>
<evidence type="ECO:0000313" key="15">
    <source>
        <dbReference type="EMBL" id="KRM54257.1"/>
    </source>
</evidence>
<dbReference type="GO" id="GO:0005524">
    <property type="term" value="F:ATP binding"/>
    <property type="evidence" value="ECO:0007669"/>
    <property type="project" value="UniProtKB-KW"/>
</dbReference>
<evidence type="ECO:0000256" key="1">
    <source>
        <dbReference type="ARBA" id="ARBA00006360"/>
    </source>
</evidence>
<dbReference type="NCBIfam" id="TIGR02397">
    <property type="entry name" value="dnaX_nterm"/>
    <property type="match status" value="1"/>
</dbReference>
<dbReference type="CDD" id="cd18137">
    <property type="entry name" value="HLD_clamp_pol_III_gamma_tau"/>
    <property type="match status" value="1"/>
</dbReference>
<sequence length="628" mass="67266">MLASSGAKLLGKLQCGSTSAAQLERKGTVSYQALYRVWRPQTFSTVVGQDAITQTLKNAVVSGQTSHAYLFTGPRGTGKTSVAKILAKALNCLHLVDGEPDNTCAICTAINNGSQPDVIEIDAASNNGVDEIREIRDKAKYAPTEARVKVYIIDEVHMLSTGAFNALLKTLEEPPAHVVFILATTEPNKIPATIISRTQRFDFRRITSADIEGHLAEILADKSITYDDKALAVIARAADGGMRDALSILDQVLSFGDNHVTEQNARDVTGSVTTADLGGYLKAVHGGDVAAGLATIDRILSAGRDAARLIEDLISYARDLLVYQAAPKLVDAADMALLDDGFAALATALPASWLYQVVDLLNGTQQQLRATNQPDLYLQVATVRLAELANQPVVQTQTPTATADNAEVAQLKAQLAQLQAQVNGLAERPAAAAPTSAGTAVRRAPRQRQASGKPKVNTAAIYPILQHATRDDLNALQDVWPDVLNRLSDIKHSMMNVSEPVAASKEGVIVSFDNDFYIERVLGDATLLQEMRDGLKAMTGRDEKVVLVEKAQWPRVRQNFIKEVGFTRTPKDTPAAEPQAIEATPAADKAPTSTPDQPAPAAPATTDDGVVKELTNLFGSENVDVKND</sequence>
<feature type="region of interest" description="Disordered" evidence="13">
    <location>
        <begin position="429"/>
        <end position="455"/>
    </location>
</feature>
<keyword evidence="6" id="KW-0479">Metal-binding</keyword>
<keyword evidence="9" id="KW-0067">ATP-binding</keyword>
<dbReference type="GO" id="GO:0003887">
    <property type="term" value="F:DNA-directed DNA polymerase activity"/>
    <property type="evidence" value="ECO:0007669"/>
    <property type="project" value="UniProtKB-KW"/>
</dbReference>
<keyword evidence="10" id="KW-0239">DNA-directed DNA polymerase</keyword>
<dbReference type="Gene3D" id="3.40.50.300">
    <property type="entry name" value="P-loop containing nucleotide triphosphate hydrolases"/>
    <property type="match status" value="1"/>
</dbReference>
<protein>
    <recommendedName>
        <fullName evidence="2">DNA-directed DNA polymerase</fullName>
        <ecNumber evidence="2">2.7.7.7</ecNumber>
    </recommendedName>
</protein>
<evidence type="ECO:0000256" key="5">
    <source>
        <dbReference type="ARBA" id="ARBA00022705"/>
    </source>
</evidence>
<evidence type="ECO:0000256" key="3">
    <source>
        <dbReference type="ARBA" id="ARBA00022679"/>
    </source>
</evidence>
<evidence type="ECO:0000256" key="4">
    <source>
        <dbReference type="ARBA" id="ARBA00022695"/>
    </source>
</evidence>
<dbReference type="EC" id="2.7.7.7" evidence="2"/>
<dbReference type="Gene3D" id="1.20.272.10">
    <property type="match status" value="1"/>
</dbReference>
<keyword evidence="8" id="KW-0862">Zinc</keyword>
<feature type="compositionally biased region" description="Low complexity" evidence="13">
    <location>
        <begin position="429"/>
        <end position="440"/>
    </location>
</feature>
<evidence type="ECO:0000313" key="16">
    <source>
        <dbReference type="Proteomes" id="UP000051679"/>
    </source>
</evidence>
<keyword evidence="4" id="KW-0548">Nucleotidyltransferase</keyword>
<dbReference type="Pfam" id="PF22608">
    <property type="entry name" value="DNAX_ATPase_lid"/>
    <property type="match status" value="1"/>
</dbReference>
<dbReference type="GO" id="GO:0003677">
    <property type="term" value="F:DNA binding"/>
    <property type="evidence" value="ECO:0007669"/>
    <property type="project" value="InterPro"/>
</dbReference>